<name>A0A9W7X8Y2_9POAL</name>
<comment type="caution">
    <text evidence="3">The sequence shown here is derived from an EMBL/GenBank/DDBJ whole genome shotgun (WGS) entry which is preliminary data.</text>
</comment>
<evidence type="ECO:0000256" key="1">
    <source>
        <dbReference type="SAM" id="MobiDB-lite"/>
    </source>
</evidence>
<dbReference type="EMBL" id="MU629689">
    <property type="protein sequence ID" value="KAJ1255523.1"/>
    <property type="molecule type" value="Genomic_DNA"/>
</dbReference>
<dbReference type="OrthoDB" id="720882at2759"/>
<keyword evidence="4" id="KW-1185">Reference proteome</keyword>
<evidence type="ECO:0000313" key="4">
    <source>
        <dbReference type="Proteomes" id="UP001164776"/>
    </source>
</evidence>
<proteinExistence type="predicted"/>
<feature type="region of interest" description="Disordered" evidence="1">
    <location>
        <begin position="148"/>
        <end position="211"/>
    </location>
</feature>
<evidence type="ECO:0000259" key="2">
    <source>
        <dbReference type="Pfam" id="PF03108"/>
    </source>
</evidence>
<sequence>MGRLVRVFHGGIVRENGEFENMREELEIFDSPPTFFLNWADRGNATGRFDSGKSRAHYVLMNISCNSDWTTKEIVKSSNVRYCEVVAELQTMSDFVRVKKEVVEAMLKLGEEDGEVKGRMDSRDAGSYMTFDMCDNFDRAVVSDRLDSTSLNEIEEEEDGDISLGSDGKDEGSEEEGGEEEGEADEEEGVGEDDEEAEEGGEHRCSQGGGEEERRILEAQNVPLPEVHFHEDLTHVDLAICDTGLGTINETTIATEAIIQDVLRFETLEKLQDFLRDNAVRHHHPFKVKHSDTGLRYTVVCNQGCPWSVHAHCDKRLGGWKITSVKQPHTCHSS</sequence>
<dbReference type="Pfam" id="PF03108">
    <property type="entry name" value="DBD_Tnp_Mut"/>
    <property type="match status" value="1"/>
</dbReference>
<dbReference type="AlphaFoldDB" id="A0A9W7X8Y2"/>
<dbReference type="InterPro" id="IPR004332">
    <property type="entry name" value="Transposase_MuDR"/>
</dbReference>
<accession>A0A9W7X8Y2</accession>
<gene>
    <name evidence="3" type="ORF">BS78_K199200</name>
</gene>
<feature type="compositionally biased region" description="Basic and acidic residues" evidence="1">
    <location>
        <begin position="200"/>
        <end position="211"/>
    </location>
</feature>
<reference evidence="3 4" key="1">
    <citation type="submission" date="2022-10" db="EMBL/GenBank/DDBJ databases">
        <title>WGS assembly of Paspalum vaginatum 540-79.</title>
        <authorList>
            <person name="Sun G."/>
            <person name="Wase N."/>
            <person name="Shu S."/>
            <person name="Jenkins J."/>
            <person name="Zhou B."/>
            <person name="Torres-Rodriguez J."/>
            <person name="Chen C."/>
            <person name="Sandor L."/>
            <person name="Plott C."/>
            <person name="Yoshinga Y."/>
            <person name="Daum C."/>
            <person name="Qi P."/>
            <person name="Barry K."/>
            <person name="Lipzen A."/>
            <person name="Berry L."/>
            <person name="Pedersen C."/>
            <person name="Gottilla T."/>
            <person name="Foltz A."/>
            <person name="Yu H."/>
            <person name="O'Malley R."/>
            <person name="Zhang C."/>
            <person name="Devos K."/>
            <person name="Sigmon B."/>
            <person name="Yu B."/>
            <person name="Obata T."/>
            <person name="Schmutz J."/>
            <person name="Schnable J."/>
        </authorList>
    </citation>
    <scope>NUCLEOTIDE SEQUENCE [LARGE SCALE GENOMIC DNA]</scope>
    <source>
        <strain evidence="4">cv. 540-79</strain>
    </source>
</reference>
<dbReference type="Proteomes" id="UP001164776">
    <property type="component" value="Unassembled WGS sequence"/>
</dbReference>
<protein>
    <recommendedName>
        <fullName evidence="2">Transposase MuDR plant domain-containing protein</fullName>
    </recommendedName>
</protein>
<feature type="compositionally biased region" description="Acidic residues" evidence="1">
    <location>
        <begin position="172"/>
        <end position="199"/>
    </location>
</feature>
<feature type="domain" description="Transposase MuDR plant" evidence="2">
    <location>
        <begin position="263"/>
        <end position="312"/>
    </location>
</feature>
<evidence type="ECO:0000313" key="3">
    <source>
        <dbReference type="EMBL" id="KAJ1255523.1"/>
    </source>
</evidence>
<organism evidence="3 4">
    <name type="scientific">Paspalum vaginatum</name>
    <name type="common">seashore paspalum</name>
    <dbReference type="NCBI Taxonomy" id="158149"/>
    <lineage>
        <taxon>Eukaryota</taxon>
        <taxon>Viridiplantae</taxon>
        <taxon>Streptophyta</taxon>
        <taxon>Embryophyta</taxon>
        <taxon>Tracheophyta</taxon>
        <taxon>Spermatophyta</taxon>
        <taxon>Magnoliopsida</taxon>
        <taxon>Liliopsida</taxon>
        <taxon>Poales</taxon>
        <taxon>Poaceae</taxon>
        <taxon>PACMAD clade</taxon>
        <taxon>Panicoideae</taxon>
        <taxon>Andropogonodae</taxon>
        <taxon>Paspaleae</taxon>
        <taxon>Paspalinae</taxon>
        <taxon>Paspalum</taxon>
    </lineage>
</organism>